<dbReference type="Proteomes" id="UP001652564">
    <property type="component" value="Unassembled WGS sequence"/>
</dbReference>
<evidence type="ECO:0000259" key="1">
    <source>
        <dbReference type="Pfam" id="PF19834"/>
    </source>
</evidence>
<gene>
    <name evidence="2" type="ORF">OEZ71_11550</name>
</gene>
<dbReference type="EMBL" id="JAOWKZ010000003">
    <property type="protein sequence ID" value="MCV2872929.1"/>
    <property type="molecule type" value="Genomic_DNA"/>
</dbReference>
<feature type="domain" description="DUF6314" evidence="1">
    <location>
        <begin position="10"/>
        <end position="137"/>
    </location>
</feature>
<evidence type="ECO:0000313" key="3">
    <source>
        <dbReference type="Proteomes" id="UP001652564"/>
    </source>
</evidence>
<organism evidence="2 3">
    <name type="scientific">Albidovulum litorale</name>
    <dbReference type="NCBI Taxonomy" id="2984134"/>
    <lineage>
        <taxon>Bacteria</taxon>
        <taxon>Pseudomonadati</taxon>
        <taxon>Pseudomonadota</taxon>
        <taxon>Alphaproteobacteria</taxon>
        <taxon>Rhodobacterales</taxon>
        <taxon>Paracoccaceae</taxon>
        <taxon>Albidovulum</taxon>
    </lineage>
</organism>
<evidence type="ECO:0000313" key="2">
    <source>
        <dbReference type="EMBL" id="MCV2872929.1"/>
    </source>
</evidence>
<protein>
    <submittedName>
        <fullName evidence="2">DUF6314 family protein</fullName>
    </submittedName>
</protein>
<keyword evidence="3" id="KW-1185">Reference proteome</keyword>
<reference evidence="2 3" key="1">
    <citation type="submission" date="2022-10" db="EMBL/GenBank/DDBJ databases">
        <title>Defluviimonas sp. nov., isolated from ocean surface sediments.</title>
        <authorList>
            <person name="He W."/>
            <person name="Wang L."/>
            <person name="Zhang D.-F."/>
        </authorList>
    </citation>
    <scope>NUCLEOTIDE SEQUENCE [LARGE SCALE GENOMIC DNA]</scope>
    <source>
        <strain evidence="2 3">WL0050</strain>
    </source>
</reference>
<proteinExistence type="predicted"/>
<dbReference type="Pfam" id="PF19834">
    <property type="entry name" value="DUF6314"/>
    <property type="match status" value="1"/>
</dbReference>
<comment type="caution">
    <text evidence="2">The sequence shown here is derived from an EMBL/GenBank/DDBJ whole genome shotgun (WGS) entry which is preliminary data.</text>
</comment>
<sequence length="137" mass="15885">MSFVPELYDFIGNWKIDRVIEDRLSGQEGRFEGHARFVADGDVLRYREEGLLSLTGGPPMTAVREYLWRDAGGRIAVDYCDGRVFHDFDPADPAAHHACDPDDYRVRYDFGGWPDWQAEWTVKGPRKDYTMTSRYSR</sequence>
<accession>A0ABT2ZP68</accession>
<dbReference type="InterPro" id="IPR045632">
    <property type="entry name" value="DUF6314"/>
</dbReference>
<name>A0ABT2ZP68_9RHOB</name>
<dbReference type="RefSeq" id="WP_263740153.1">
    <property type="nucleotide sequence ID" value="NZ_JAOWKZ010000003.1"/>
</dbReference>